<proteinExistence type="predicted"/>
<dbReference type="InterPro" id="IPR027417">
    <property type="entry name" value="P-loop_NTPase"/>
</dbReference>
<dbReference type="Pfam" id="PF00664">
    <property type="entry name" value="ABC_membrane"/>
    <property type="match status" value="1"/>
</dbReference>
<keyword evidence="6 12" id="KW-0067">ATP-binding</keyword>
<dbReference type="GO" id="GO:0034040">
    <property type="term" value="F:ATPase-coupled lipid transmembrane transporter activity"/>
    <property type="evidence" value="ECO:0007669"/>
    <property type="project" value="TreeGrafter"/>
</dbReference>
<organism evidence="12 13">
    <name type="scientific">Roseinatronobacter ekhonensis</name>
    <dbReference type="NCBI Taxonomy" id="254356"/>
    <lineage>
        <taxon>Bacteria</taxon>
        <taxon>Pseudomonadati</taxon>
        <taxon>Pseudomonadota</taxon>
        <taxon>Alphaproteobacteria</taxon>
        <taxon>Rhodobacterales</taxon>
        <taxon>Paracoccaceae</taxon>
        <taxon>Roseinatronobacter</taxon>
    </lineage>
</organism>
<evidence type="ECO:0000256" key="3">
    <source>
        <dbReference type="ARBA" id="ARBA00022475"/>
    </source>
</evidence>
<evidence type="ECO:0000256" key="4">
    <source>
        <dbReference type="ARBA" id="ARBA00022692"/>
    </source>
</evidence>
<dbReference type="FunFam" id="3.40.50.300:FF:000221">
    <property type="entry name" value="Multidrug ABC transporter ATP-binding protein"/>
    <property type="match status" value="1"/>
</dbReference>
<dbReference type="Proteomes" id="UP000272908">
    <property type="component" value="Unassembled WGS sequence"/>
</dbReference>
<dbReference type="CDD" id="cd18552">
    <property type="entry name" value="ABC_6TM_MsbA_like"/>
    <property type="match status" value="1"/>
</dbReference>
<dbReference type="InterPro" id="IPR003593">
    <property type="entry name" value="AAA+_ATPase"/>
</dbReference>
<dbReference type="InterPro" id="IPR003439">
    <property type="entry name" value="ABC_transporter-like_ATP-bd"/>
</dbReference>
<keyword evidence="7 9" id="KW-1133">Transmembrane helix</keyword>
<keyword evidence="12" id="KW-0378">Hydrolase</keyword>
<dbReference type="SMART" id="SM00382">
    <property type="entry name" value="AAA"/>
    <property type="match status" value="1"/>
</dbReference>
<evidence type="ECO:0000256" key="1">
    <source>
        <dbReference type="ARBA" id="ARBA00004651"/>
    </source>
</evidence>
<gene>
    <name evidence="12" type="primary">msbA_2</name>
    <name evidence="12" type="ORF">ROE7235_00749</name>
</gene>
<dbReference type="Gene3D" id="1.20.1560.10">
    <property type="entry name" value="ABC transporter type 1, transmembrane domain"/>
    <property type="match status" value="1"/>
</dbReference>
<protein>
    <submittedName>
        <fullName evidence="12">Lipid A export ATP-binding/permease protein MsbA</fullName>
        <ecNumber evidence="12">3.6.3.-</ecNumber>
    </submittedName>
</protein>
<keyword evidence="3" id="KW-1003">Cell membrane</keyword>
<feature type="transmembrane region" description="Helical" evidence="9">
    <location>
        <begin position="34"/>
        <end position="56"/>
    </location>
</feature>
<evidence type="ECO:0000256" key="8">
    <source>
        <dbReference type="ARBA" id="ARBA00023136"/>
    </source>
</evidence>
<sequence length="603" mass="64742">MPAAPQANRKDQSRNDRIVARWLWHGFIAKRMPYIGLAVAFMVLEAAMLGAFSYLVQPMFDDVLVEGDRGRVVFVALAMACVFFGRGLARLVHKSVMAWLSEKATAELQGTLLAHLATLDQGFFKLNAPGVLIERVRGDSEAMRRVFNGFITGLGRDGAAVVVLLGVALWTAWQWTLSAIIAIPLIVLPIMALQRLIRRRSREARLAAADSSNRLDEAFHGIATIQLTGTEAQELGRFRQIMKVFARKATRAAVGQASVSTVMDFGAAIGFALVLVVGGFQIIEGTRTVGQFMSFFTALGLLFDPMRRLSALSAEWQNILASLERTHALLQITPKVVSPAPPHAPVPVRDAARVELRDVAFGYDETLVLRDLSLVAEAGQTTAIVGPSGAGKTTSFTLLTRLADVQSGAVLIGGHDVRAMDLGELRGLFSVVSQDSALFDETIRDNVTLGAGEVSDAALQAALQDAHVADFLTGLPQGLDTLAGPRGSSLSGGQRQRVAIARALLRNAPILLLDEATSALDAKSEALVQAALDRLAQGRTTLVIAHRLSTVRRADKIVVMDRGRVVEQGTHDELLAHGGAYARLYAIQFGQDDGGGHDQANSP</sequence>
<dbReference type="AlphaFoldDB" id="A0A3B0MIS2"/>
<dbReference type="PROSITE" id="PS50929">
    <property type="entry name" value="ABC_TM1F"/>
    <property type="match status" value="1"/>
</dbReference>
<dbReference type="SUPFAM" id="SSF52540">
    <property type="entry name" value="P-loop containing nucleoside triphosphate hydrolases"/>
    <property type="match status" value="1"/>
</dbReference>
<feature type="transmembrane region" description="Helical" evidence="9">
    <location>
        <begin position="265"/>
        <end position="283"/>
    </location>
</feature>
<evidence type="ECO:0000259" key="10">
    <source>
        <dbReference type="PROSITE" id="PS50893"/>
    </source>
</evidence>
<keyword evidence="5" id="KW-0547">Nucleotide-binding</keyword>
<feature type="transmembrane region" description="Helical" evidence="9">
    <location>
        <begin position="146"/>
        <end position="169"/>
    </location>
</feature>
<dbReference type="SUPFAM" id="SSF90123">
    <property type="entry name" value="ABC transporter transmembrane region"/>
    <property type="match status" value="1"/>
</dbReference>
<dbReference type="GO" id="GO:0140359">
    <property type="term" value="F:ABC-type transporter activity"/>
    <property type="evidence" value="ECO:0007669"/>
    <property type="project" value="InterPro"/>
</dbReference>
<feature type="transmembrane region" description="Helical" evidence="9">
    <location>
        <begin position="175"/>
        <end position="193"/>
    </location>
</feature>
<dbReference type="GO" id="GO:0016887">
    <property type="term" value="F:ATP hydrolysis activity"/>
    <property type="evidence" value="ECO:0007669"/>
    <property type="project" value="InterPro"/>
</dbReference>
<comment type="subcellular location">
    <subcellularLocation>
        <location evidence="1">Cell membrane</location>
        <topology evidence="1">Multi-pass membrane protein</topology>
    </subcellularLocation>
</comment>
<keyword evidence="8 9" id="KW-0472">Membrane</keyword>
<dbReference type="RefSeq" id="WP_245963870.1">
    <property type="nucleotide sequence ID" value="NZ_UIHC01000005.1"/>
</dbReference>
<evidence type="ECO:0000313" key="13">
    <source>
        <dbReference type="Proteomes" id="UP000272908"/>
    </source>
</evidence>
<evidence type="ECO:0000256" key="5">
    <source>
        <dbReference type="ARBA" id="ARBA00022741"/>
    </source>
</evidence>
<dbReference type="EMBL" id="UIHC01000005">
    <property type="protein sequence ID" value="SUZ31017.1"/>
    <property type="molecule type" value="Genomic_DNA"/>
</dbReference>
<feature type="domain" description="ABC transporter" evidence="10">
    <location>
        <begin position="354"/>
        <end position="587"/>
    </location>
</feature>
<dbReference type="InterPro" id="IPR039421">
    <property type="entry name" value="Type_1_exporter"/>
</dbReference>
<keyword evidence="13" id="KW-1185">Reference proteome</keyword>
<name>A0A3B0MIS2_9RHOB</name>
<keyword evidence="4 9" id="KW-0812">Transmembrane</keyword>
<evidence type="ECO:0000259" key="11">
    <source>
        <dbReference type="PROSITE" id="PS50929"/>
    </source>
</evidence>
<dbReference type="InterPro" id="IPR017871">
    <property type="entry name" value="ABC_transporter-like_CS"/>
</dbReference>
<feature type="domain" description="ABC transmembrane type-1" evidence="11">
    <location>
        <begin position="37"/>
        <end position="318"/>
    </location>
</feature>
<dbReference type="InterPro" id="IPR011527">
    <property type="entry name" value="ABC1_TM_dom"/>
</dbReference>
<dbReference type="PANTHER" id="PTHR24221">
    <property type="entry name" value="ATP-BINDING CASSETTE SUB-FAMILY B"/>
    <property type="match status" value="1"/>
</dbReference>
<evidence type="ECO:0000256" key="6">
    <source>
        <dbReference type="ARBA" id="ARBA00022840"/>
    </source>
</evidence>
<dbReference type="PANTHER" id="PTHR24221:SF654">
    <property type="entry name" value="ATP-BINDING CASSETTE SUB-FAMILY B MEMBER 6"/>
    <property type="match status" value="1"/>
</dbReference>
<dbReference type="PROSITE" id="PS00211">
    <property type="entry name" value="ABC_TRANSPORTER_1"/>
    <property type="match status" value="1"/>
</dbReference>
<evidence type="ECO:0000313" key="12">
    <source>
        <dbReference type="EMBL" id="SUZ31017.1"/>
    </source>
</evidence>
<dbReference type="Gene3D" id="3.40.50.300">
    <property type="entry name" value="P-loop containing nucleotide triphosphate hydrolases"/>
    <property type="match status" value="1"/>
</dbReference>
<feature type="transmembrane region" description="Helical" evidence="9">
    <location>
        <begin position="71"/>
        <end position="89"/>
    </location>
</feature>
<evidence type="ECO:0000256" key="2">
    <source>
        <dbReference type="ARBA" id="ARBA00022448"/>
    </source>
</evidence>
<dbReference type="EC" id="3.6.3.-" evidence="12"/>
<dbReference type="GO" id="GO:0005886">
    <property type="term" value="C:plasma membrane"/>
    <property type="evidence" value="ECO:0007669"/>
    <property type="project" value="UniProtKB-SubCell"/>
</dbReference>
<dbReference type="InterPro" id="IPR036640">
    <property type="entry name" value="ABC1_TM_sf"/>
</dbReference>
<reference evidence="13" key="1">
    <citation type="submission" date="2018-08" db="EMBL/GenBank/DDBJ databases">
        <authorList>
            <person name="Rodrigo-Torres L."/>
            <person name="Arahal R. D."/>
            <person name="Lucena T."/>
        </authorList>
    </citation>
    <scope>NUCLEOTIDE SEQUENCE [LARGE SCALE GENOMIC DNA]</scope>
    <source>
        <strain evidence="13">CECT 7235</strain>
    </source>
</reference>
<evidence type="ECO:0000256" key="9">
    <source>
        <dbReference type="SAM" id="Phobius"/>
    </source>
</evidence>
<dbReference type="PROSITE" id="PS50893">
    <property type="entry name" value="ABC_TRANSPORTER_2"/>
    <property type="match status" value="1"/>
</dbReference>
<keyword evidence="2" id="KW-0813">Transport</keyword>
<evidence type="ECO:0000256" key="7">
    <source>
        <dbReference type="ARBA" id="ARBA00022989"/>
    </source>
</evidence>
<dbReference type="GO" id="GO:0005524">
    <property type="term" value="F:ATP binding"/>
    <property type="evidence" value="ECO:0007669"/>
    <property type="project" value="UniProtKB-KW"/>
</dbReference>
<dbReference type="Pfam" id="PF00005">
    <property type="entry name" value="ABC_tran"/>
    <property type="match status" value="1"/>
</dbReference>
<accession>A0A3B0MIS2</accession>